<feature type="region of interest" description="Disordered" evidence="1">
    <location>
        <begin position="221"/>
        <end position="244"/>
    </location>
</feature>
<evidence type="ECO:0000313" key="3">
    <source>
        <dbReference type="Proteomes" id="UP000018144"/>
    </source>
</evidence>
<keyword evidence="3" id="KW-1185">Reference proteome</keyword>
<proteinExistence type="predicted"/>
<organism evidence="2 3">
    <name type="scientific">Pyronema omphalodes (strain CBS 100304)</name>
    <name type="common">Pyronema confluens</name>
    <dbReference type="NCBI Taxonomy" id="1076935"/>
    <lineage>
        <taxon>Eukaryota</taxon>
        <taxon>Fungi</taxon>
        <taxon>Dikarya</taxon>
        <taxon>Ascomycota</taxon>
        <taxon>Pezizomycotina</taxon>
        <taxon>Pezizomycetes</taxon>
        <taxon>Pezizales</taxon>
        <taxon>Pyronemataceae</taxon>
        <taxon>Pyronema</taxon>
    </lineage>
</organism>
<gene>
    <name evidence="2" type="ORF">PCON_13943</name>
</gene>
<dbReference type="Proteomes" id="UP000018144">
    <property type="component" value="Unassembled WGS sequence"/>
</dbReference>
<dbReference type="AlphaFoldDB" id="U4L8Z5"/>
<feature type="region of interest" description="Disordered" evidence="1">
    <location>
        <begin position="117"/>
        <end position="189"/>
    </location>
</feature>
<dbReference type="OrthoDB" id="10360451at2759"/>
<feature type="compositionally biased region" description="Basic and acidic residues" evidence="1">
    <location>
        <begin position="234"/>
        <end position="244"/>
    </location>
</feature>
<sequence>MSLIVPPSQETRGMNYSVTAGPGEYHTNHYEHLQPPISDLHAHHNQYMAQQAAIAAHNMTSLSVAQYGYMYGPMAPPSPFYGQILREDPNGRMAWLNSTQQAPGIFQGLYRNPEEAQDRRLTRSGGSVDVVDNESVSENEDDSWTDDTPSPSPMPSKRTVATPMTPEPSDLRNHKPQSPRSINPDAPAFVPGRFVFSPIREHRSTETSRLLQHAIGQNSALTPEHPAKTGEMTKGNEMEVPDHTNDSYEKKMERWLHMDDDEFVCVVKKPTMAELEALEKAQAAC</sequence>
<dbReference type="EMBL" id="HF935952">
    <property type="protein sequence ID" value="CCX14350.1"/>
    <property type="molecule type" value="Genomic_DNA"/>
</dbReference>
<evidence type="ECO:0000313" key="2">
    <source>
        <dbReference type="EMBL" id="CCX14350.1"/>
    </source>
</evidence>
<reference evidence="2 3" key="1">
    <citation type="journal article" date="2013" name="PLoS Genet.">
        <title>The genome and development-dependent transcriptomes of Pyronema confluens: a window into fungal evolution.</title>
        <authorList>
            <person name="Traeger S."/>
            <person name="Altegoer F."/>
            <person name="Freitag M."/>
            <person name="Gabaldon T."/>
            <person name="Kempken F."/>
            <person name="Kumar A."/>
            <person name="Marcet-Houben M."/>
            <person name="Poggeler S."/>
            <person name="Stajich J.E."/>
            <person name="Nowrousian M."/>
        </authorList>
    </citation>
    <scope>NUCLEOTIDE SEQUENCE [LARGE SCALE GENOMIC DNA]</scope>
    <source>
        <strain evidence="3">CBS 100304</strain>
        <tissue evidence="2">Vegetative mycelium</tissue>
    </source>
</reference>
<accession>U4L8Z5</accession>
<name>U4L8Z5_PYROM</name>
<protein>
    <submittedName>
        <fullName evidence="2">Uncharacterized protein</fullName>
    </submittedName>
</protein>
<feature type="compositionally biased region" description="Acidic residues" evidence="1">
    <location>
        <begin position="131"/>
        <end position="145"/>
    </location>
</feature>
<evidence type="ECO:0000256" key="1">
    <source>
        <dbReference type="SAM" id="MobiDB-lite"/>
    </source>
</evidence>